<name>A0A2U9GIZ9_9STRA</name>
<dbReference type="InterPro" id="IPR002429">
    <property type="entry name" value="CcO_II-like_C"/>
</dbReference>
<geneLocation type="mitochondrion" evidence="17"/>
<dbReference type="PRINTS" id="PR01166">
    <property type="entry name" value="CYCOXIDASEII"/>
</dbReference>
<evidence type="ECO:0000256" key="14">
    <source>
        <dbReference type="SAM" id="Phobius"/>
    </source>
</evidence>
<dbReference type="PROSITE" id="PS00078">
    <property type="entry name" value="COX2"/>
    <property type="match status" value="1"/>
</dbReference>
<dbReference type="GO" id="GO:0005507">
    <property type="term" value="F:copper ion binding"/>
    <property type="evidence" value="ECO:0007669"/>
    <property type="project" value="InterPro"/>
</dbReference>
<dbReference type="GO" id="GO:0042773">
    <property type="term" value="P:ATP synthesis coupled electron transport"/>
    <property type="evidence" value="ECO:0007669"/>
    <property type="project" value="TreeGrafter"/>
</dbReference>
<keyword evidence="8 13" id="KW-0249">Electron transport</keyword>
<dbReference type="AlphaFoldDB" id="A0A2U9GIZ9"/>
<dbReference type="GeneID" id="36957343"/>
<keyword evidence="11 13" id="KW-0472">Membrane</keyword>
<evidence type="ECO:0000256" key="5">
    <source>
        <dbReference type="ARBA" id="ARBA00022692"/>
    </source>
</evidence>
<keyword evidence="9 14" id="KW-1133">Transmembrane helix</keyword>
<evidence type="ECO:0000256" key="10">
    <source>
        <dbReference type="ARBA" id="ARBA00023008"/>
    </source>
</evidence>
<comment type="similarity">
    <text evidence="2 13">Belongs to the cytochrome c oxidase subunit 2 family.</text>
</comment>
<evidence type="ECO:0000259" key="16">
    <source>
        <dbReference type="PROSITE" id="PS50999"/>
    </source>
</evidence>
<dbReference type="Pfam" id="PF02790">
    <property type="entry name" value="COX2_TM"/>
    <property type="match status" value="1"/>
</dbReference>
<keyword evidence="6 13" id="KW-0479">Metal-binding</keyword>
<dbReference type="GO" id="GO:0004129">
    <property type="term" value="F:cytochrome-c oxidase activity"/>
    <property type="evidence" value="ECO:0007669"/>
    <property type="project" value="UniProtKB-EC"/>
</dbReference>
<keyword evidence="13" id="KW-0999">Mitochondrion inner membrane</keyword>
<keyword evidence="3 13" id="KW-0813">Transport</keyword>
<accession>A0A2U9GIZ9</accession>
<dbReference type="Gene3D" id="2.60.40.420">
    <property type="entry name" value="Cupredoxins - blue copper proteins"/>
    <property type="match status" value="1"/>
</dbReference>
<evidence type="ECO:0000256" key="8">
    <source>
        <dbReference type="ARBA" id="ARBA00022982"/>
    </source>
</evidence>
<dbReference type="PANTHER" id="PTHR22888">
    <property type="entry name" value="CYTOCHROME C OXIDASE, SUBUNIT II"/>
    <property type="match status" value="1"/>
</dbReference>
<reference evidence="17" key="1">
    <citation type="journal article" date="2018" name="Genome Biol. Evol.">
        <title>Recurrent loss, horizontal transfer, and the obscure origins of mitochondrial introns in diatoms (Bacillariophyta).</title>
        <authorList>
            <person name="Guillory W.X."/>
            <person name="Onyshchenko A."/>
            <person name="Ruck E.C."/>
            <person name="Parks M."/>
            <person name="Nakov T."/>
            <person name="Wickett N.J."/>
            <person name="Alverson A.J."/>
        </authorList>
    </citation>
    <scope>NUCLEOTIDE SEQUENCE</scope>
    <source>
        <strain evidence="17">UTEX FD354</strain>
    </source>
</reference>
<feature type="domain" description="Cytochrome oxidase subunit II transmembrane region profile" evidence="16">
    <location>
        <begin position="1"/>
        <end position="94"/>
    </location>
</feature>
<evidence type="ECO:0000256" key="1">
    <source>
        <dbReference type="ARBA" id="ARBA00004141"/>
    </source>
</evidence>
<evidence type="ECO:0000256" key="7">
    <source>
        <dbReference type="ARBA" id="ARBA00022967"/>
    </source>
</evidence>
<gene>
    <name evidence="17" type="primary">cox2</name>
</gene>
<dbReference type="InterPro" id="IPR001505">
    <property type="entry name" value="Copper_CuA"/>
</dbReference>
<evidence type="ECO:0000256" key="2">
    <source>
        <dbReference type="ARBA" id="ARBA00007866"/>
    </source>
</evidence>
<evidence type="ECO:0000256" key="4">
    <source>
        <dbReference type="ARBA" id="ARBA00022660"/>
    </source>
</evidence>
<dbReference type="PROSITE" id="PS50857">
    <property type="entry name" value="COX2_CUA"/>
    <property type="match status" value="1"/>
</dbReference>
<evidence type="ECO:0000256" key="9">
    <source>
        <dbReference type="ARBA" id="ARBA00022989"/>
    </source>
</evidence>
<comment type="catalytic activity">
    <reaction evidence="12">
        <text>4 Fe(II)-[cytochrome c] + O2 + 8 H(+)(in) = 4 Fe(III)-[cytochrome c] + 2 H2O + 4 H(+)(out)</text>
        <dbReference type="Rhea" id="RHEA:11436"/>
        <dbReference type="Rhea" id="RHEA-COMP:10350"/>
        <dbReference type="Rhea" id="RHEA-COMP:14399"/>
        <dbReference type="ChEBI" id="CHEBI:15377"/>
        <dbReference type="ChEBI" id="CHEBI:15378"/>
        <dbReference type="ChEBI" id="CHEBI:15379"/>
        <dbReference type="ChEBI" id="CHEBI:29033"/>
        <dbReference type="ChEBI" id="CHEBI:29034"/>
        <dbReference type="EC" id="7.1.1.9"/>
    </reaction>
    <physiologicalReaction direction="left-to-right" evidence="12">
        <dbReference type="Rhea" id="RHEA:11437"/>
    </physiologicalReaction>
</comment>
<keyword evidence="5 13" id="KW-0812">Transmembrane</keyword>
<keyword evidence="13 17" id="KW-0496">Mitochondrion</keyword>
<comment type="function">
    <text evidence="13">Component of the cytochrome c oxidase, the last enzyme in the mitochondrial electron transport chain which drives oxidative phosphorylation. The respiratory chain contains 3 multisubunit complexes succinate dehydrogenase (complex II, CII), ubiquinol-cytochrome c oxidoreductase (cytochrome b-c1 complex, complex III, CIII) and cytochrome c oxidase (complex IV, CIV), that cooperate to transfer electrons derived from NADH and succinate to molecular oxygen, creating an electrochemical gradient over the inner membrane that drives transmembrane transport and the ATP synthase. Cytochrome c oxidase is the component of the respiratory chain that catalyzes the reduction of oxygen to water. Electrons originating from reduced cytochrome c in the intermembrane space (IMS) are transferred via the dinuclear copper A center (CU(A)) of subunit 2 and heme A of subunit 1 to the active site in subunit 1, a binuclear center (BNC) formed by heme A3 and copper B (CU(B)). The BNC reduces molecular oxygen to 2 water molecules using 4 electrons from cytochrome c in the IMS and 4 protons from the mitochondrial matrix.</text>
</comment>
<dbReference type="GO" id="GO:0005743">
    <property type="term" value="C:mitochondrial inner membrane"/>
    <property type="evidence" value="ECO:0007669"/>
    <property type="project" value="UniProtKB-SubCell"/>
</dbReference>
<proteinExistence type="inferred from homology"/>
<evidence type="ECO:0000256" key="12">
    <source>
        <dbReference type="ARBA" id="ARBA00049512"/>
    </source>
</evidence>
<evidence type="ECO:0000313" key="17">
    <source>
        <dbReference type="EMBL" id="AWQ64071.1"/>
    </source>
</evidence>
<dbReference type="InterPro" id="IPR045187">
    <property type="entry name" value="CcO_II"/>
</dbReference>
<sequence length="247" mass="28177">MQYKTGFQEPSSTILHSIIEFNQHLLTIIIVIVVLVGWALYHIIVNFIEFNSIQSRKFTHSKDLEIIWTSVPAVTLLLLSIPSFTLLYAMDEAVAPDMTVKIIGHQWFWCYEIDDFLQIESCEIGSLKKALRYTSYLLVIDGVPAADTEGFFRLLETTKRIMLPIKTFLRLLITSADVLHSWSIPSFGIKMDACPGRLNQISLFIEKTGLYYGACYEICGVQHGFMPICIVSTFKENILNRLLSLKN</sequence>
<dbReference type="PROSITE" id="PS50999">
    <property type="entry name" value="COX2_TM"/>
    <property type="match status" value="1"/>
</dbReference>
<comment type="subcellular location">
    <subcellularLocation>
        <location evidence="1">Membrane</location>
        <topology evidence="1">Multi-pass membrane protein</topology>
    </subcellularLocation>
    <subcellularLocation>
        <location evidence="13">Mitochondrion inner membrane</location>
        <topology evidence="13">Multi-pass membrane protein</topology>
    </subcellularLocation>
</comment>
<organism evidence="17">
    <name type="scientific">Eunotia naegelii</name>
    <dbReference type="NCBI Taxonomy" id="1458866"/>
    <lineage>
        <taxon>Eukaryota</taxon>
        <taxon>Sar</taxon>
        <taxon>Stramenopiles</taxon>
        <taxon>Ochrophyta</taxon>
        <taxon>Bacillariophyta</taxon>
        <taxon>Bacillariophyceae</taxon>
        <taxon>Eunotiophycidae</taxon>
        <taxon>Eunotiales</taxon>
        <taxon>Eunotiaceae</taxon>
        <taxon>Eunotia</taxon>
    </lineage>
</organism>
<evidence type="ECO:0000256" key="3">
    <source>
        <dbReference type="ARBA" id="ARBA00022448"/>
    </source>
</evidence>
<dbReference type="InterPro" id="IPR036257">
    <property type="entry name" value="Cyt_c_oxidase_su2_TM_sf"/>
</dbReference>
<dbReference type="Gene3D" id="1.10.287.90">
    <property type="match status" value="1"/>
</dbReference>
<dbReference type="PANTHER" id="PTHR22888:SF9">
    <property type="entry name" value="CYTOCHROME C OXIDASE SUBUNIT 2"/>
    <property type="match status" value="1"/>
</dbReference>
<comment type="cofactor">
    <cofactor evidence="13">
        <name>Cu cation</name>
        <dbReference type="ChEBI" id="CHEBI:23378"/>
    </cofactor>
    <text evidence="13">Binds a copper A center.</text>
</comment>
<dbReference type="SUPFAM" id="SSF81464">
    <property type="entry name" value="Cytochrome c oxidase subunit II-like, transmembrane region"/>
    <property type="match status" value="1"/>
</dbReference>
<dbReference type="RefSeq" id="YP_009495424.1">
    <property type="nucleotide sequence ID" value="NC_037987.1"/>
</dbReference>
<evidence type="ECO:0000256" key="6">
    <source>
        <dbReference type="ARBA" id="ARBA00022723"/>
    </source>
</evidence>
<keyword evidence="4 13" id="KW-0679">Respiratory chain</keyword>
<keyword evidence="10 13" id="KW-0186">Copper</keyword>
<evidence type="ECO:0000256" key="13">
    <source>
        <dbReference type="RuleBase" id="RU000457"/>
    </source>
</evidence>
<evidence type="ECO:0000256" key="11">
    <source>
        <dbReference type="ARBA" id="ARBA00023136"/>
    </source>
</evidence>
<feature type="transmembrane region" description="Helical" evidence="14">
    <location>
        <begin position="66"/>
        <end position="90"/>
    </location>
</feature>
<keyword evidence="7" id="KW-1278">Translocase</keyword>
<dbReference type="InterPro" id="IPR011759">
    <property type="entry name" value="Cyt_c_oxidase_su2_TM_dom"/>
</dbReference>
<protein>
    <recommendedName>
        <fullName evidence="13">Cytochrome c oxidase subunit 2</fullName>
    </recommendedName>
</protein>
<feature type="domain" description="Cytochrome oxidase subunit II copper A binding" evidence="15">
    <location>
        <begin position="95"/>
        <end position="244"/>
    </location>
</feature>
<dbReference type="EMBL" id="MG271846">
    <property type="protein sequence ID" value="AWQ64071.1"/>
    <property type="molecule type" value="Genomic_DNA"/>
</dbReference>
<feature type="transmembrane region" description="Helical" evidence="14">
    <location>
        <begin position="25"/>
        <end position="45"/>
    </location>
</feature>
<dbReference type="Pfam" id="PF00116">
    <property type="entry name" value="COX2"/>
    <property type="match status" value="1"/>
</dbReference>
<dbReference type="InterPro" id="IPR008972">
    <property type="entry name" value="Cupredoxin"/>
</dbReference>
<dbReference type="SUPFAM" id="SSF49503">
    <property type="entry name" value="Cupredoxins"/>
    <property type="match status" value="1"/>
</dbReference>
<evidence type="ECO:0000259" key="15">
    <source>
        <dbReference type="PROSITE" id="PS50857"/>
    </source>
</evidence>